<dbReference type="InterPro" id="IPR023393">
    <property type="entry name" value="START-like_dom_sf"/>
</dbReference>
<dbReference type="AlphaFoldDB" id="A0A3Q2XML0"/>
<organism evidence="5 6">
    <name type="scientific">Hippocampus comes</name>
    <name type="common">Tiger tail seahorse</name>
    <dbReference type="NCBI Taxonomy" id="109280"/>
    <lineage>
        <taxon>Eukaryota</taxon>
        <taxon>Metazoa</taxon>
        <taxon>Chordata</taxon>
        <taxon>Craniata</taxon>
        <taxon>Vertebrata</taxon>
        <taxon>Euteleostomi</taxon>
        <taxon>Actinopterygii</taxon>
        <taxon>Neopterygii</taxon>
        <taxon>Teleostei</taxon>
        <taxon>Neoteleostei</taxon>
        <taxon>Acanthomorphata</taxon>
        <taxon>Syngnathiaria</taxon>
        <taxon>Syngnathiformes</taxon>
        <taxon>Syngnathoidei</taxon>
        <taxon>Syngnathidae</taxon>
        <taxon>Hippocampus</taxon>
    </lineage>
</organism>
<dbReference type="RefSeq" id="XP_019722059.1">
    <property type="nucleotide sequence ID" value="XM_019866500.1"/>
</dbReference>
<protein>
    <submittedName>
        <fullName evidence="5">Si:ch73-141c7.1</fullName>
    </submittedName>
</protein>
<dbReference type="Proteomes" id="UP000264820">
    <property type="component" value="Unplaced"/>
</dbReference>
<name>A0A3Q2XML0_HIPCM</name>
<proteinExistence type="inferred from homology"/>
<dbReference type="InterPro" id="IPR044996">
    <property type="entry name" value="COQ10-like"/>
</dbReference>
<dbReference type="GO" id="GO:0005739">
    <property type="term" value="C:mitochondrion"/>
    <property type="evidence" value="ECO:0007669"/>
    <property type="project" value="TreeGrafter"/>
</dbReference>
<dbReference type="PANTHER" id="PTHR12901">
    <property type="entry name" value="SPERM PROTEIN HOMOLOG"/>
    <property type="match status" value="1"/>
</dbReference>
<evidence type="ECO:0000256" key="3">
    <source>
        <dbReference type="ARBA" id="ARBA00024947"/>
    </source>
</evidence>
<dbReference type="Ensembl" id="ENSHCOT00000004610.1">
    <property type="protein sequence ID" value="ENSHCOP00000005883.1"/>
    <property type="gene ID" value="ENSHCOG00000007597.1"/>
</dbReference>
<dbReference type="CDD" id="cd07813">
    <property type="entry name" value="COQ10p_like"/>
    <property type="match status" value="1"/>
</dbReference>
<evidence type="ECO:0000313" key="5">
    <source>
        <dbReference type="Ensembl" id="ENSHCOP00000005883.1"/>
    </source>
</evidence>
<dbReference type="GO" id="GO:0048039">
    <property type="term" value="F:ubiquinone binding"/>
    <property type="evidence" value="ECO:0007669"/>
    <property type="project" value="InterPro"/>
</dbReference>
<dbReference type="OrthoDB" id="292693at2759"/>
<dbReference type="Gene3D" id="3.30.530.20">
    <property type="match status" value="1"/>
</dbReference>
<dbReference type="STRING" id="109280.ENSHCOP00000005883"/>
<dbReference type="KEGG" id="hcq:109513814"/>
<dbReference type="InterPro" id="IPR005031">
    <property type="entry name" value="COQ10_START"/>
</dbReference>
<dbReference type="GO" id="GO:0045333">
    <property type="term" value="P:cellular respiration"/>
    <property type="evidence" value="ECO:0007669"/>
    <property type="project" value="InterPro"/>
</dbReference>
<comment type="function">
    <text evidence="3">Required for the function of coenzyme Q in the respiratory chain. May serve as a chaperone or may be involved in the transport of Q6 from its site of synthesis to the catalytic sites of the respiratory complexes.</text>
</comment>
<dbReference type="RefSeq" id="XP_019722058.1">
    <property type="nucleotide sequence ID" value="XM_019866499.1"/>
</dbReference>
<comment type="subunit">
    <text evidence="2">Interacts with coenzyme Q.</text>
</comment>
<evidence type="ECO:0000256" key="2">
    <source>
        <dbReference type="ARBA" id="ARBA00011814"/>
    </source>
</evidence>
<accession>A0A3Q2XML0</accession>
<dbReference type="GeneTree" id="ENSGT00940000165444"/>
<sequence>MSHKSTQRLVGTLLDVLKVHSNKFIRGNSKRGNARHVSPGGFLTLRRTTLPQYASFPIDTPYRTFINLAAPSARRRTEYAESRTLGYTPEQMFDVVSNVERYPHFVPWCKSSRIIRGQGGAVRAELEIGFPPVLERYTSVVTVVPNQQVRALCTDGSLFNHLETIWRFEPGPEDIPDSCKVHFYVSFELKSLLHSRLASLFFDEVVKQMVGAFESRAAMLFGHQQEATLRRRFT</sequence>
<feature type="domain" description="Coenzyme Q-binding protein COQ10 START" evidence="4">
    <location>
        <begin position="86"/>
        <end position="214"/>
    </location>
</feature>
<reference evidence="5" key="2">
    <citation type="submission" date="2025-09" db="UniProtKB">
        <authorList>
            <consortium name="Ensembl"/>
        </authorList>
    </citation>
    <scope>IDENTIFICATION</scope>
</reference>
<evidence type="ECO:0000259" key="4">
    <source>
        <dbReference type="Pfam" id="PF03364"/>
    </source>
</evidence>
<dbReference type="PANTHER" id="PTHR12901:SF14">
    <property type="entry name" value="COENZYME Q-BINDING PROTEIN COQ10 HOMOLOG, MITOCHONDRIAL"/>
    <property type="match status" value="1"/>
</dbReference>
<comment type="similarity">
    <text evidence="1">Belongs to the COQ10 family.</text>
</comment>
<evidence type="ECO:0000313" key="6">
    <source>
        <dbReference type="Proteomes" id="UP000264820"/>
    </source>
</evidence>
<reference evidence="5" key="1">
    <citation type="submission" date="2025-08" db="UniProtKB">
        <authorList>
            <consortium name="Ensembl"/>
        </authorList>
    </citation>
    <scope>IDENTIFICATION</scope>
</reference>
<keyword evidence="6" id="KW-1185">Reference proteome</keyword>
<evidence type="ECO:0000256" key="1">
    <source>
        <dbReference type="ARBA" id="ARBA00006885"/>
    </source>
</evidence>
<dbReference type="OMA" id="SCKVEFY"/>
<dbReference type="SUPFAM" id="SSF55961">
    <property type="entry name" value="Bet v1-like"/>
    <property type="match status" value="1"/>
</dbReference>
<dbReference type="Pfam" id="PF03364">
    <property type="entry name" value="Polyketide_cyc"/>
    <property type="match status" value="1"/>
</dbReference>
<dbReference type="GeneID" id="109513814"/>